<dbReference type="EMBL" id="JAAQHG020000011">
    <property type="protein sequence ID" value="KAL1587160.1"/>
    <property type="molecule type" value="Genomic_DNA"/>
</dbReference>
<dbReference type="GeneID" id="96005902"/>
<dbReference type="SFLD" id="SFLDG01129">
    <property type="entry name" value="C1.5:_HAD__Beta-PGM__Phosphata"/>
    <property type="match status" value="1"/>
</dbReference>
<dbReference type="InterPro" id="IPR036412">
    <property type="entry name" value="HAD-like_sf"/>
</dbReference>
<sequence length="259" mass="28982">MTPNPKKIVLAFDAYGTLLSTESIAKKLASHFGQEKADAIAAAWRKHQLEYTWRLNSMGQYKDFSYITLQSLKNALAENAVSLEEKDLQALLQAYDSLSIFPDVAKTCEKLRSTPDVRVVVFSNGTQPMVSNSVTKSPDLKAYADVFEDIVTVEEVKRFKPAPETYKHLVERVGMENDLANVWLVSGNPFDIVGARAYGLNAIWVNRKEQRGWEDGLVEGEKGRPTEIVTKLDEVVATAMNNAADLDGQWNEFHGDRKP</sequence>
<keyword evidence="2" id="KW-0378">Hydrolase</keyword>
<evidence type="ECO:0008006" key="5">
    <source>
        <dbReference type="Google" id="ProtNLM"/>
    </source>
</evidence>
<keyword evidence="4" id="KW-1185">Reference proteome</keyword>
<dbReference type="InterPro" id="IPR023198">
    <property type="entry name" value="PGP-like_dom2"/>
</dbReference>
<dbReference type="InterPro" id="IPR051540">
    <property type="entry name" value="S-2-haloacid_dehalogenase"/>
</dbReference>
<evidence type="ECO:0000313" key="3">
    <source>
        <dbReference type="EMBL" id="KAL1587160.1"/>
    </source>
</evidence>
<proteinExistence type="inferred from homology"/>
<dbReference type="PRINTS" id="PR00413">
    <property type="entry name" value="HADHALOGNASE"/>
</dbReference>
<dbReference type="GO" id="GO:0019120">
    <property type="term" value="F:hydrolase activity, acting on acid halide bonds, in C-halide compounds"/>
    <property type="evidence" value="ECO:0007669"/>
    <property type="project" value="InterPro"/>
</dbReference>
<dbReference type="Pfam" id="PF00702">
    <property type="entry name" value="Hydrolase"/>
    <property type="match status" value="1"/>
</dbReference>
<accession>A0AB34KQU4</accession>
<comment type="caution">
    <text evidence="3">The sequence shown here is derived from an EMBL/GenBank/DDBJ whole genome shotgun (WGS) entry which is preliminary data.</text>
</comment>
<gene>
    <name evidence="3" type="ORF">WHR41_04458</name>
</gene>
<evidence type="ECO:0000256" key="2">
    <source>
        <dbReference type="ARBA" id="ARBA00022801"/>
    </source>
</evidence>
<dbReference type="InterPro" id="IPR023214">
    <property type="entry name" value="HAD_sf"/>
</dbReference>
<comment type="similarity">
    <text evidence="1">Belongs to the HAD-like hydrolase superfamily. S-2-haloalkanoic acid dehalogenase family.</text>
</comment>
<dbReference type="SFLD" id="SFLDS00003">
    <property type="entry name" value="Haloacid_Dehalogenase"/>
    <property type="match status" value="1"/>
</dbReference>
<evidence type="ECO:0000313" key="4">
    <source>
        <dbReference type="Proteomes" id="UP000803884"/>
    </source>
</evidence>
<organism evidence="3 4">
    <name type="scientific">Cladosporium halotolerans</name>
    <dbReference type="NCBI Taxonomy" id="1052096"/>
    <lineage>
        <taxon>Eukaryota</taxon>
        <taxon>Fungi</taxon>
        <taxon>Dikarya</taxon>
        <taxon>Ascomycota</taxon>
        <taxon>Pezizomycotina</taxon>
        <taxon>Dothideomycetes</taxon>
        <taxon>Dothideomycetidae</taxon>
        <taxon>Cladosporiales</taxon>
        <taxon>Cladosporiaceae</taxon>
        <taxon>Cladosporium</taxon>
    </lineage>
</organism>
<dbReference type="Proteomes" id="UP000803884">
    <property type="component" value="Unassembled WGS sequence"/>
</dbReference>
<reference evidence="3 4" key="1">
    <citation type="journal article" date="2020" name="Microbiol. Resour. Announc.">
        <title>Draft Genome Sequence of a Cladosporium Species Isolated from the Mesophotic Ascidian Didemnum maculosum.</title>
        <authorList>
            <person name="Gioti A."/>
            <person name="Siaperas R."/>
            <person name="Nikolaivits E."/>
            <person name="Le Goff G."/>
            <person name="Ouazzani J."/>
            <person name="Kotoulas G."/>
            <person name="Topakas E."/>
        </authorList>
    </citation>
    <scope>NUCLEOTIDE SEQUENCE [LARGE SCALE GENOMIC DNA]</scope>
    <source>
        <strain evidence="3 4">TM138-S3</strain>
    </source>
</reference>
<dbReference type="GO" id="GO:0016791">
    <property type="term" value="F:phosphatase activity"/>
    <property type="evidence" value="ECO:0007669"/>
    <property type="project" value="UniProtKB-ARBA"/>
</dbReference>
<dbReference type="PANTHER" id="PTHR43316">
    <property type="entry name" value="HYDROLASE, HALOACID DELAHOGENASE-RELATED"/>
    <property type="match status" value="1"/>
</dbReference>
<evidence type="ECO:0000256" key="1">
    <source>
        <dbReference type="ARBA" id="ARBA00008106"/>
    </source>
</evidence>
<dbReference type="NCBIfam" id="TIGR01428">
    <property type="entry name" value="HAD_type_II"/>
    <property type="match status" value="1"/>
</dbReference>
<dbReference type="AlphaFoldDB" id="A0AB34KQU4"/>
<dbReference type="InterPro" id="IPR006328">
    <property type="entry name" value="2-HAD"/>
</dbReference>
<dbReference type="Gene3D" id="3.40.50.1000">
    <property type="entry name" value="HAD superfamily/HAD-like"/>
    <property type="match status" value="1"/>
</dbReference>
<dbReference type="InterPro" id="IPR006439">
    <property type="entry name" value="HAD-SF_hydro_IA"/>
</dbReference>
<dbReference type="NCBIfam" id="TIGR01493">
    <property type="entry name" value="HAD-SF-IA-v2"/>
    <property type="match status" value="1"/>
</dbReference>
<dbReference type="PANTHER" id="PTHR43316:SF3">
    <property type="entry name" value="HALOACID DEHALOGENASE, TYPE II (AFU_ORTHOLOGUE AFUA_2G07750)-RELATED"/>
    <property type="match status" value="1"/>
</dbReference>
<dbReference type="SUPFAM" id="SSF56784">
    <property type="entry name" value="HAD-like"/>
    <property type="match status" value="1"/>
</dbReference>
<dbReference type="RefSeq" id="XP_069230265.1">
    <property type="nucleotide sequence ID" value="XM_069373064.1"/>
</dbReference>
<dbReference type="Gene3D" id="1.10.150.240">
    <property type="entry name" value="Putative phosphatase, domain 2"/>
    <property type="match status" value="1"/>
</dbReference>
<protein>
    <recommendedName>
        <fullName evidence="5">Haloacid dehalogenase</fullName>
    </recommendedName>
</protein>
<name>A0AB34KQU4_9PEZI</name>